<feature type="compositionally biased region" description="Low complexity" evidence="2">
    <location>
        <begin position="160"/>
        <end position="173"/>
    </location>
</feature>
<feature type="region of interest" description="Disordered" evidence="2">
    <location>
        <begin position="115"/>
        <end position="173"/>
    </location>
</feature>
<feature type="compositionally biased region" description="Polar residues" evidence="2">
    <location>
        <begin position="130"/>
        <end position="144"/>
    </location>
</feature>
<dbReference type="GO" id="GO:0005634">
    <property type="term" value="C:nucleus"/>
    <property type="evidence" value="ECO:0007669"/>
    <property type="project" value="TreeGrafter"/>
</dbReference>
<protein>
    <submittedName>
        <fullName evidence="5">PAT1 domain-containing protein</fullName>
    </submittedName>
</protein>
<dbReference type="InterPro" id="IPR027963">
    <property type="entry name" value="MEIOC"/>
</dbReference>
<dbReference type="GO" id="GO:0005737">
    <property type="term" value="C:cytoplasm"/>
    <property type="evidence" value="ECO:0007669"/>
    <property type="project" value="TreeGrafter"/>
</dbReference>
<proteinExistence type="predicted"/>
<dbReference type="PANTHER" id="PTHR33861">
    <property type="entry name" value="PROTEIN CBG18333"/>
    <property type="match status" value="1"/>
</dbReference>
<reference evidence="5" key="1">
    <citation type="submission" date="2017-02" db="UniProtKB">
        <authorList>
            <consortium name="WormBaseParasite"/>
        </authorList>
    </citation>
    <scope>IDENTIFICATION</scope>
</reference>
<accession>A0A0N5CYE7</accession>
<keyword evidence="4" id="KW-1185">Reference proteome</keyword>
<organism evidence="5">
    <name type="scientific">Thelazia callipaeda</name>
    <name type="common">Oriental eyeworm</name>
    <name type="synonym">Parasitic nematode</name>
    <dbReference type="NCBI Taxonomy" id="103827"/>
    <lineage>
        <taxon>Eukaryota</taxon>
        <taxon>Metazoa</taxon>
        <taxon>Ecdysozoa</taxon>
        <taxon>Nematoda</taxon>
        <taxon>Chromadorea</taxon>
        <taxon>Rhabditida</taxon>
        <taxon>Spirurina</taxon>
        <taxon>Spiruromorpha</taxon>
        <taxon>Thelazioidea</taxon>
        <taxon>Thelaziidae</taxon>
        <taxon>Thelazia</taxon>
    </lineage>
</organism>
<dbReference type="EMBL" id="UYYF01004340">
    <property type="protein sequence ID" value="VDN02706.1"/>
    <property type="molecule type" value="Genomic_DNA"/>
</dbReference>
<evidence type="ECO:0000313" key="3">
    <source>
        <dbReference type="EMBL" id="VDN02706.1"/>
    </source>
</evidence>
<evidence type="ECO:0000256" key="1">
    <source>
        <dbReference type="SAM" id="Coils"/>
    </source>
</evidence>
<gene>
    <name evidence="3" type="ORF">TCLT_LOCUS5456</name>
</gene>
<dbReference type="GO" id="GO:0007144">
    <property type="term" value="P:female meiosis I"/>
    <property type="evidence" value="ECO:0007669"/>
    <property type="project" value="TreeGrafter"/>
</dbReference>
<dbReference type="PANTHER" id="PTHR33861:SF5">
    <property type="entry name" value="GAMMA-TUBULIN COMPLEX COMPONENT"/>
    <property type="match status" value="1"/>
</dbReference>
<dbReference type="Pfam" id="PF15189">
    <property type="entry name" value="MEIOC"/>
    <property type="match status" value="1"/>
</dbReference>
<feature type="compositionally biased region" description="Basic and acidic residues" evidence="2">
    <location>
        <begin position="72"/>
        <end position="83"/>
    </location>
</feature>
<name>A0A0N5CYE7_THECL</name>
<feature type="region of interest" description="Disordered" evidence="2">
    <location>
        <begin position="57"/>
        <end position="92"/>
    </location>
</feature>
<evidence type="ECO:0000313" key="5">
    <source>
        <dbReference type="WBParaSite" id="TCLT_0000546701-mRNA-1"/>
    </source>
</evidence>
<feature type="compositionally biased region" description="Low complexity" evidence="2">
    <location>
        <begin position="117"/>
        <end position="129"/>
    </location>
</feature>
<reference evidence="3 4" key="2">
    <citation type="submission" date="2018-11" db="EMBL/GenBank/DDBJ databases">
        <authorList>
            <consortium name="Pathogen Informatics"/>
        </authorList>
    </citation>
    <scope>NUCLEOTIDE SEQUENCE [LARGE SCALE GENOMIC DNA]</scope>
</reference>
<dbReference type="Proteomes" id="UP000276776">
    <property type="component" value="Unassembled WGS sequence"/>
</dbReference>
<dbReference type="OrthoDB" id="5978002at2759"/>
<evidence type="ECO:0000256" key="2">
    <source>
        <dbReference type="SAM" id="MobiDB-lite"/>
    </source>
</evidence>
<dbReference type="AlphaFoldDB" id="A0A0N5CYE7"/>
<sequence length="571" mass="63852">MAVGCFNQPSMVPNEDKLSFWGTSASPSPPNSSNLFHSCWSPMPAYTSDLLSSPWHSGRSWTSRNMEQECAGSDHTESTHSESDPQISPIQQHSPTHLHYANLWRKSVDEALNAADSSHISQHSMPSSSKFFSDQNLVSNQPTRTVPPIPSQPPQSNYFSSLAPSSSPHSTSLLDGEREYNLIQELLKLNIEGSVPAASRSPSGVGALNHGSSSTVPLSAGIREPDRRLLPMKPPENSACPMGMHHVPVTLPFEQQINPHMNVNRHQPLDMLKWSPAPPLRQWDFMQKSDFVSALPRPVIGQSAVLKRGSSTRDDGEFSSLLAEILHHRAFYARLCSSIYQNGQLPLPPAFKLYTPSVGVCNSSSANALELQIRLDESTEQYRQLEKERKKTEAELARHNLGKKISSTNSMPIPRLVHAPSRVDRLIVDFFREHARVVTLLSKMEQLRESPLPRDVHMALRELLDAVKVLQQCRTKERNIIMQHLRGEVVRFGDDLELGRVMHAVFLFVMETNSLTKALANICKAVVRARAANWCSLMWTIGADMESEKHIERILSANFQIAPPEIKHRPI</sequence>
<keyword evidence="1" id="KW-0175">Coiled coil</keyword>
<dbReference type="GO" id="GO:0007141">
    <property type="term" value="P:male meiosis I"/>
    <property type="evidence" value="ECO:0007669"/>
    <property type="project" value="TreeGrafter"/>
</dbReference>
<dbReference type="STRING" id="103827.A0A0N5CYE7"/>
<dbReference type="OMA" id="CFNQPSM"/>
<dbReference type="GO" id="GO:0048255">
    <property type="term" value="P:mRNA stabilization"/>
    <property type="evidence" value="ECO:0007669"/>
    <property type="project" value="TreeGrafter"/>
</dbReference>
<evidence type="ECO:0000313" key="4">
    <source>
        <dbReference type="Proteomes" id="UP000276776"/>
    </source>
</evidence>
<feature type="coiled-coil region" evidence="1">
    <location>
        <begin position="368"/>
        <end position="402"/>
    </location>
</feature>
<dbReference type="WBParaSite" id="TCLT_0000546701-mRNA-1">
    <property type="protein sequence ID" value="TCLT_0000546701-mRNA-1"/>
    <property type="gene ID" value="TCLT_0000546701"/>
</dbReference>